<dbReference type="PANTHER" id="PTHR15722:SF8">
    <property type="entry name" value="ANAPHASE-PROMOTING COMPLEX SUBUNIT 4-LIKE WD40 DOMAIN-CONTAINING PROTEIN"/>
    <property type="match status" value="1"/>
</dbReference>
<keyword evidence="7" id="KW-0966">Cell projection</keyword>
<dbReference type="EMBL" id="CAJNOC010000427">
    <property type="protein sequence ID" value="CAF0760409.1"/>
    <property type="molecule type" value="Genomic_DNA"/>
</dbReference>
<feature type="domain" description="IFT121/TULP4 N-terminal" evidence="9">
    <location>
        <begin position="1"/>
        <end position="166"/>
    </location>
</feature>
<keyword evidence="6" id="KW-0969">Cilium</keyword>
<dbReference type="InterPro" id="IPR036322">
    <property type="entry name" value="WD40_repeat_dom_sf"/>
</dbReference>
<proteinExistence type="predicted"/>
<keyword evidence="11" id="KW-1185">Reference proteome</keyword>
<keyword evidence="4 8" id="KW-0853">WD repeat</keyword>
<dbReference type="PANTHER" id="PTHR15722">
    <property type="entry name" value="IFT140/172-RELATED"/>
    <property type="match status" value="1"/>
</dbReference>
<dbReference type="OrthoDB" id="10260567at2759"/>
<organism evidence="10 11">
    <name type="scientific">Brachionus calyciflorus</name>
    <dbReference type="NCBI Taxonomy" id="104777"/>
    <lineage>
        <taxon>Eukaryota</taxon>
        <taxon>Metazoa</taxon>
        <taxon>Spiralia</taxon>
        <taxon>Gnathifera</taxon>
        <taxon>Rotifera</taxon>
        <taxon>Eurotatoria</taxon>
        <taxon>Monogononta</taxon>
        <taxon>Pseudotrocha</taxon>
        <taxon>Ploima</taxon>
        <taxon>Brachionidae</taxon>
        <taxon>Brachionus</taxon>
    </lineage>
</organism>
<accession>A0A813PY87</accession>
<dbReference type="PROSITE" id="PS50294">
    <property type="entry name" value="WD_REPEATS_REGION"/>
    <property type="match status" value="1"/>
</dbReference>
<dbReference type="Gene3D" id="2.130.10.10">
    <property type="entry name" value="YVTN repeat-like/Quinoprotein amine dehydrogenase"/>
    <property type="match status" value="1"/>
</dbReference>
<dbReference type="GO" id="GO:0036064">
    <property type="term" value="C:ciliary basal body"/>
    <property type="evidence" value="ECO:0007669"/>
    <property type="project" value="TreeGrafter"/>
</dbReference>
<evidence type="ECO:0000256" key="6">
    <source>
        <dbReference type="ARBA" id="ARBA00023069"/>
    </source>
</evidence>
<evidence type="ECO:0000256" key="7">
    <source>
        <dbReference type="ARBA" id="ARBA00023273"/>
    </source>
</evidence>
<evidence type="ECO:0000313" key="10">
    <source>
        <dbReference type="EMBL" id="CAF0760409.1"/>
    </source>
</evidence>
<evidence type="ECO:0000256" key="8">
    <source>
        <dbReference type="PROSITE-ProRule" id="PRU00221"/>
    </source>
</evidence>
<comment type="subcellular location">
    <subcellularLocation>
        <location evidence="1">Cell projection</location>
        <location evidence="1">Cilium</location>
    </subcellularLocation>
    <subcellularLocation>
        <location evidence="2">Cytoplasm</location>
    </subcellularLocation>
</comment>
<dbReference type="AlphaFoldDB" id="A0A813PY87"/>
<evidence type="ECO:0000256" key="3">
    <source>
        <dbReference type="ARBA" id="ARBA00022490"/>
    </source>
</evidence>
<dbReference type="InterPro" id="IPR015943">
    <property type="entry name" value="WD40/YVTN_repeat-like_dom_sf"/>
</dbReference>
<dbReference type="Proteomes" id="UP000663879">
    <property type="component" value="Unassembled WGS sequence"/>
</dbReference>
<evidence type="ECO:0000259" key="9">
    <source>
        <dbReference type="Pfam" id="PF24797"/>
    </source>
</evidence>
<gene>
    <name evidence="10" type="ORF">OXX778_LOCUS4397</name>
</gene>
<evidence type="ECO:0000313" key="11">
    <source>
        <dbReference type="Proteomes" id="UP000663879"/>
    </source>
</evidence>
<evidence type="ECO:0000256" key="1">
    <source>
        <dbReference type="ARBA" id="ARBA00004138"/>
    </source>
</evidence>
<name>A0A813PY87_9BILA</name>
<dbReference type="GO" id="GO:0042073">
    <property type="term" value="P:intraciliary transport"/>
    <property type="evidence" value="ECO:0007669"/>
    <property type="project" value="TreeGrafter"/>
</dbReference>
<evidence type="ECO:0000256" key="5">
    <source>
        <dbReference type="ARBA" id="ARBA00022737"/>
    </source>
</evidence>
<keyword evidence="5" id="KW-0677">Repeat</keyword>
<dbReference type="Pfam" id="PF24797">
    <property type="entry name" value="Beta-prop_WDR35_TULP_N"/>
    <property type="match status" value="1"/>
</dbReference>
<protein>
    <recommendedName>
        <fullName evidence="9">IFT121/TULP4 N-terminal domain-containing protein</fullName>
    </recommendedName>
</protein>
<dbReference type="InterPro" id="IPR056159">
    <property type="entry name" value="Beta-prop_IFT121_TULP_N"/>
</dbReference>
<feature type="repeat" description="WD" evidence="8">
    <location>
        <begin position="70"/>
        <end position="102"/>
    </location>
</feature>
<dbReference type="SMART" id="SM00320">
    <property type="entry name" value="WD40"/>
    <property type="match status" value="3"/>
</dbReference>
<dbReference type="InterPro" id="IPR001680">
    <property type="entry name" value="WD40_rpt"/>
</dbReference>
<keyword evidence="3" id="KW-0963">Cytoplasm</keyword>
<dbReference type="GO" id="GO:0005930">
    <property type="term" value="C:axoneme"/>
    <property type="evidence" value="ECO:0007669"/>
    <property type="project" value="TreeGrafter"/>
</dbReference>
<reference evidence="10" key="1">
    <citation type="submission" date="2021-02" db="EMBL/GenBank/DDBJ databases">
        <authorList>
            <person name="Nowell W R."/>
        </authorList>
    </citation>
    <scope>NUCLEOTIDE SEQUENCE</scope>
    <source>
        <strain evidence="10">Ploen Becks lab</strain>
    </source>
</reference>
<sequence length="172" mass="19475">MYVYLSKKITVQNNTFITASSWNRKQGYVAAGTESGLIKVIKLEVSEGKDPKARDAKSSNTTNLLMNASLEGHTSQISCIAWNDVYNKLTTADTNGRIVIWNCHRNEWTEEMVNKRDMIVVTSMKWSADGEHICIVYNDGVIIMGSVEGNRIWVKDLKNTALTNIEVKIYYF</sequence>
<dbReference type="SUPFAM" id="SSF50978">
    <property type="entry name" value="WD40 repeat-like"/>
    <property type="match status" value="1"/>
</dbReference>
<comment type="caution">
    <text evidence="10">The sequence shown here is derived from an EMBL/GenBank/DDBJ whole genome shotgun (WGS) entry which is preliminary data.</text>
</comment>
<evidence type="ECO:0000256" key="4">
    <source>
        <dbReference type="ARBA" id="ARBA00022574"/>
    </source>
</evidence>
<evidence type="ECO:0000256" key="2">
    <source>
        <dbReference type="ARBA" id="ARBA00004496"/>
    </source>
</evidence>
<dbReference type="PROSITE" id="PS50082">
    <property type="entry name" value="WD_REPEATS_2"/>
    <property type="match status" value="1"/>
</dbReference>